<evidence type="ECO:0000256" key="1">
    <source>
        <dbReference type="ARBA" id="ARBA00004651"/>
    </source>
</evidence>
<accession>A0AAE3DB78</accession>
<protein>
    <submittedName>
        <fullName evidence="11">ABC transporter permease</fullName>
    </submittedName>
</protein>
<evidence type="ECO:0000313" key="11">
    <source>
        <dbReference type="EMBL" id="MCC2125104.1"/>
    </source>
</evidence>
<comment type="caution">
    <text evidence="11">The sequence shown here is derived from an EMBL/GenBank/DDBJ whole genome shotgun (WGS) entry which is preliminary data.</text>
</comment>
<dbReference type="AlphaFoldDB" id="A0AAE3DB78"/>
<comment type="subcellular location">
    <subcellularLocation>
        <location evidence="1">Cell membrane</location>
        <topology evidence="1">Multi-pass membrane protein</topology>
    </subcellularLocation>
</comment>
<dbReference type="Pfam" id="PF12704">
    <property type="entry name" value="MacB_PCD"/>
    <property type="match status" value="1"/>
</dbReference>
<dbReference type="PANTHER" id="PTHR30572:SF4">
    <property type="entry name" value="ABC TRANSPORTER PERMEASE YTRF"/>
    <property type="match status" value="1"/>
</dbReference>
<dbReference type="InterPro" id="IPR003838">
    <property type="entry name" value="ABC3_permease_C"/>
</dbReference>
<feature type="compositionally biased region" description="Low complexity" evidence="7">
    <location>
        <begin position="259"/>
        <end position="363"/>
    </location>
</feature>
<dbReference type="EMBL" id="JAJEPS010000002">
    <property type="protein sequence ID" value="MCC2125104.1"/>
    <property type="molecule type" value="Genomic_DNA"/>
</dbReference>
<gene>
    <name evidence="11" type="ORF">LKD36_02800</name>
</gene>
<feature type="transmembrane region" description="Helical" evidence="8">
    <location>
        <begin position="418"/>
        <end position="442"/>
    </location>
</feature>
<evidence type="ECO:0000259" key="10">
    <source>
        <dbReference type="Pfam" id="PF12704"/>
    </source>
</evidence>
<dbReference type="GO" id="GO:0005886">
    <property type="term" value="C:plasma membrane"/>
    <property type="evidence" value="ECO:0007669"/>
    <property type="project" value="UniProtKB-SubCell"/>
</dbReference>
<name>A0AAE3DB78_9FIRM</name>
<dbReference type="GO" id="GO:0022857">
    <property type="term" value="F:transmembrane transporter activity"/>
    <property type="evidence" value="ECO:0007669"/>
    <property type="project" value="TreeGrafter"/>
</dbReference>
<dbReference type="InterPro" id="IPR025857">
    <property type="entry name" value="MacB_PCD"/>
</dbReference>
<dbReference type="PANTHER" id="PTHR30572">
    <property type="entry name" value="MEMBRANE COMPONENT OF TRANSPORTER-RELATED"/>
    <property type="match status" value="1"/>
</dbReference>
<keyword evidence="2" id="KW-1003">Cell membrane</keyword>
<evidence type="ECO:0000256" key="2">
    <source>
        <dbReference type="ARBA" id="ARBA00022475"/>
    </source>
</evidence>
<evidence type="ECO:0000256" key="4">
    <source>
        <dbReference type="ARBA" id="ARBA00022989"/>
    </source>
</evidence>
<dbReference type="InterPro" id="IPR050250">
    <property type="entry name" value="Macrolide_Exporter_MacB"/>
</dbReference>
<feature type="transmembrane region" description="Helical" evidence="8">
    <location>
        <begin position="462"/>
        <end position="487"/>
    </location>
</feature>
<dbReference type="RefSeq" id="WP_308458587.1">
    <property type="nucleotide sequence ID" value="NZ_JAJEPS010000002.1"/>
</dbReference>
<feature type="region of interest" description="Disordered" evidence="7">
    <location>
        <begin position="254"/>
        <end position="364"/>
    </location>
</feature>
<dbReference type="Proteomes" id="UP001198220">
    <property type="component" value="Unassembled WGS sequence"/>
</dbReference>
<evidence type="ECO:0000313" key="12">
    <source>
        <dbReference type="Proteomes" id="UP001198220"/>
    </source>
</evidence>
<dbReference type="Pfam" id="PF02687">
    <property type="entry name" value="FtsX"/>
    <property type="match status" value="1"/>
</dbReference>
<feature type="transmembrane region" description="Helical" evidence="8">
    <location>
        <begin position="507"/>
        <end position="527"/>
    </location>
</feature>
<keyword evidence="4 8" id="KW-1133">Transmembrane helix</keyword>
<evidence type="ECO:0000259" key="9">
    <source>
        <dbReference type="Pfam" id="PF02687"/>
    </source>
</evidence>
<feature type="transmembrane region" description="Helical" evidence="8">
    <location>
        <begin position="32"/>
        <end position="55"/>
    </location>
</feature>
<comment type="similarity">
    <text evidence="6">Belongs to the ABC-4 integral membrane protein family.</text>
</comment>
<proteinExistence type="inferred from homology"/>
<evidence type="ECO:0000256" key="3">
    <source>
        <dbReference type="ARBA" id="ARBA00022692"/>
    </source>
</evidence>
<keyword evidence="5 8" id="KW-0472">Membrane</keyword>
<feature type="domain" description="ABC3 transporter permease C-terminal" evidence="9">
    <location>
        <begin position="421"/>
        <end position="537"/>
    </location>
</feature>
<evidence type="ECO:0000256" key="6">
    <source>
        <dbReference type="ARBA" id="ARBA00038076"/>
    </source>
</evidence>
<reference evidence="11 12" key="1">
    <citation type="submission" date="2021-10" db="EMBL/GenBank/DDBJ databases">
        <title>Anaerobic single-cell dispensing facilitates the cultivation of human gut bacteria.</title>
        <authorList>
            <person name="Afrizal A."/>
        </authorList>
    </citation>
    <scope>NUCLEOTIDE SEQUENCE [LARGE SCALE GENOMIC DNA]</scope>
    <source>
        <strain evidence="11 12">CLA-AA-H276</strain>
    </source>
</reference>
<evidence type="ECO:0000256" key="8">
    <source>
        <dbReference type="SAM" id="Phobius"/>
    </source>
</evidence>
<organism evidence="11 12">
    <name type="scientific">Hominiventricola filiformis</name>
    <dbReference type="NCBI Taxonomy" id="2885352"/>
    <lineage>
        <taxon>Bacteria</taxon>
        <taxon>Bacillati</taxon>
        <taxon>Bacillota</taxon>
        <taxon>Clostridia</taxon>
        <taxon>Lachnospirales</taxon>
        <taxon>Lachnospiraceae</taxon>
        <taxon>Hominiventricola</taxon>
    </lineage>
</organism>
<keyword evidence="3 8" id="KW-0812">Transmembrane</keyword>
<feature type="domain" description="MacB-like periplasmic core" evidence="10">
    <location>
        <begin position="31"/>
        <end position="168"/>
    </location>
</feature>
<sequence length="544" mass="57993">MNKSDLRIQHMRAGDLLRTGCVNLWRRKTRTILTALSMTVGVMCIVVLISVGIGYGRSYEESVASMGSLTKIDVTPQTKMNDSQKSALLNDKAVNSFKGIDGVEAVTPVEQSTGYLKSGNYIAIAKLYGIDLSTAESFLLTPVEGTMPEAGLRLHPELMVTDDLAKSFADPNRNWEDAVDADGNPLVDPLSSPIKLTFDYNTLNGEQTADKEGRATQSGTFYNLDITGVCSSLNYTYATSAFLDKDRLKEWKDAVEKQTSTSGSSSSDSGSSSGNTDNSSTSNSGTNSNTNSSINSSDTNSNSNSGTGNSTDTSNTGTTANSSSTSSNTQGTRSTTNSRDTERAAVGSQTSSNSSSSARGGSSNPALKDTYDLVWIKAEKVSDVERICKLVQDAGFETTSLNDMLEAVKKQSRQIQGMLGAIGLMALLVAGFGVANTMMMSINERTREVGILKVMGMEFSDIARMFLTEALLVGLTGGVAGLLLSFLMGRIIPVLFADQGIRCIFPWWLMAGGVLFAGLVALLAAWIPAKRAMNISPNEAIRTE</sequence>
<keyword evidence="12" id="KW-1185">Reference proteome</keyword>
<evidence type="ECO:0000256" key="5">
    <source>
        <dbReference type="ARBA" id="ARBA00023136"/>
    </source>
</evidence>
<evidence type="ECO:0000256" key="7">
    <source>
        <dbReference type="SAM" id="MobiDB-lite"/>
    </source>
</evidence>